<feature type="domain" description="SEC7" evidence="6">
    <location>
        <begin position="187"/>
        <end position="369"/>
    </location>
</feature>
<feature type="region of interest" description="Disordered" evidence="4">
    <location>
        <begin position="1"/>
        <end position="21"/>
    </location>
</feature>
<dbReference type="OrthoDB" id="2157641at2759"/>
<dbReference type="InterPro" id="IPR023394">
    <property type="entry name" value="Sec7_C_sf"/>
</dbReference>
<evidence type="ECO:0000256" key="3">
    <source>
        <dbReference type="ARBA" id="ARBA00023136"/>
    </source>
</evidence>
<dbReference type="Gene3D" id="1.10.1000.11">
    <property type="entry name" value="Arf Nucleotide-binding Site Opener,domain 2"/>
    <property type="match status" value="1"/>
</dbReference>
<proteinExistence type="predicted"/>
<dbReference type="STRING" id="318479.A0A0N4UC56"/>
<evidence type="ECO:0000256" key="2">
    <source>
        <dbReference type="ARBA" id="ARBA00022475"/>
    </source>
</evidence>
<dbReference type="InterPro" id="IPR035999">
    <property type="entry name" value="Sec7_dom_sf"/>
</dbReference>
<dbReference type="SUPFAM" id="SSF50729">
    <property type="entry name" value="PH domain-like"/>
    <property type="match status" value="1"/>
</dbReference>
<evidence type="ECO:0000256" key="1">
    <source>
        <dbReference type="ARBA" id="ARBA00004236"/>
    </source>
</evidence>
<dbReference type="AlphaFoldDB" id="A0A0N4UC56"/>
<evidence type="ECO:0000313" key="9">
    <source>
        <dbReference type="Proteomes" id="UP000274756"/>
    </source>
</evidence>
<protein>
    <submittedName>
        <fullName evidence="10">SEC7 domain-containing protein</fullName>
    </submittedName>
</protein>
<dbReference type="GO" id="GO:0032012">
    <property type="term" value="P:regulation of ARF protein signal transduction"/>
    <property type="evidence" value="ECO:0007669"/>
    <property type="project" value="InterPro"/>
</dbReference>
<dbReference type="WBParaSite" id="DME_0000483401-mRNA-1">
    <property type="protein sequence ID" value="DME_0000483401-mRNA-1"/>
    <property type="gene ID" value="DME_0000483401"/>
</dbReference>
<dbReference type="PANTHER" id="PTHR10663">
    <property type="entry name" value="GUANYL-NUCLEOTIDE EXCHANGE FACTOR"/>
    <property type="match status" value="1"/>
</dbReference>
<dbReference type="Proteomes" id="UP000038040">
    <property type="component" value="Unplaced"/>
</dbReference>
<keyword evidence="2" id="KW-1003">Cell membrane</keyword>
<dbReference type="GO" id="GO:0005543">
    <property type="term" value="F:phospholipid binding"/>
    <property type="evidence" value="ECO:0007669"/>
    <property type="project" value="InterPro"/>
</dbReference>
<dbReference type="InterPro" id="IPR041681">
    <property type="entry name" value="PH_9"/>
</dbReference>
<organism evidence="8 10">
    <name type="scientific">Dracunculus medinensis</name>
    <name type="common">Guinea worm</name>
    <dbReference type="NCBI Taxonomy" id="318479"/>
    <lineage>
        <taxon>Eukaryota</taxon>
        <taxon>Metazoa</taxon>
        <taxon>Ecdysozoa</taxon>
        <taxon>Nematoda</taxon>
        <taxon>Chromadorea</taxon>
        <taxon>Rhabditida</taxon>
        <taxon>Spirurina</taxon>
        <taxon>Dracunculoidea</taxon>
        <taxon>Dracunculidae</taxon>
        <taxon>Dracunculus</taxon>
    </lineage>
</organism>
<dbReference type="GO" id="GO:0005886">
    <property type="term" value="C:plasma membrane"/>
    <property type="evidence" value="ECO:0007669"/>
    <property type="project" value="UniProtKB-SubCell"/>
</dbReference>
<evidence type="ECO:0000259" key="6">
    <source>
        <dbReference type="PROSITE" id="PS50190"/>
    </source>
</evidence>
<dbReference type="CDD" id="cd00171">
    <property type="entry name" value="Sec7"/>
    <property type="match status" value="1"/>
</dbReference>
<dbReference type="InterPro" id="IPR000904">
    <property type="entry name" value="Sec7_dom"/>
</dbReference>
<name>A0A0N4UC56_DRAME</name>
<evidence type="ECO:0000313" key="10">
    <source>
        <dbReference type="WBParaSite" id="DME_0000483401-mRNA-1"/>
    </source>
</evidence>
<gene>
    <name evidence="7" type="ORF">DME_LOCUS8717</name>
</gene>
<dbReference type="Pfam" id="PF01369">
    <property type="entry name" value="Sec7"/>
    <property type="match status" value="1"/>
</dbReference>
<keyword evidence="3" id="KW-0472">Membrane</keyword>
<dbReference type="SUPFAM" id="SSF48425">
    <property type="entry name" value="Sec7 domain"/>
    <property type="match status" value="1"/>
</dbReference>
<dbReference type="GO" id="GO:0005085">
    <property type="term" value="F:guanyl-nucleotide exchange factor activity"/>
    <property type="evidence" value="ECO:0007669"/>
    <property type="project" value="InterPro"/>
</dbReference>
<dbReference type="EMBL" id="UYYG01001171">
    <property type="protein sequence ID" value="VDN58744.1"/>
    <property type="molecule type" value="Genomic_DNA"/>
</dbReference>
<dbReference type="Proteomes" id="UP000274756">
    <property type="component" value="Unassembled WGS sequence"/>
</dbReference>
<comment type="subcellular location">
    <subcellularLocation>
        <location evidence="1">Cell membrane</location>
    </subcellularLocation>
</comment>
<dbReference type="Gene3D" id="2.30.29.30">
    <property type="entry name" value="Pleckstrin-homology domain (PH domain)/Phosphotyrosine-binding domain (PTB)"/>
    <property type="match status" value="1"/>
</dbReference>
<dbReference type="InterPro" id="IPR001849">
    <property type="entry name" value="PH_domain"/>
</dbReference>
<dbReference type="Pfam" id="PF15410">
    <property type="entry name" value="PH_9"/>
    <property type="match status" value="1"/>
</dbReference>
<evidence type="ECO:0000313" key="7">
    <source>
        <dbReference type="EMBL" id="VDN58744.1"/>
    </source>
</evidence>
<evidence type="ECO:0000256" key="4">
    <source>
        <dbReference type="SAM" id="MobiDB-lite"/>
    </source>
</evidence>
<sequence>MTEILYNHASQDAGDVSKVSSSSIRNTPRYEAFLMTGEKMISLDPNISARYAEMNYEQLPPTTAKIEVPRYGPFDDFPSYMMRNHVRSRFCPESAESGLSEDENSSVTVNAEPILITDKSTHLNESEFANSMTSSDELNDFNNEISTKDHQQCPSYPDEISHSEPSSPAKGHMVNNLVSKVRCPSPPSGAFNFYIIFSVQSKLYFFVGFLDFDRKSDFDINASSRLAKRLYALDGFKKTDVASHLAKENGFSAAVAEEYCALFNFTGIRLDMAIREFLSRFCLIGESQERARIVEHFANRYHQCNPTLFKSADQVHALTCGLLLLNSDLHGPNTGKRMSSRDFIDNISQTEHQYDRSLLKTLYASIKEQPMKWAEEENMEINGKLSENSLKKATTKKGNKLNSSSVIYEDDQIEYKAGWVVRKSPFGRRSWNMMYARLRGMVLYLHKDEDGFRRRRYETFNNAIMLHHSLASRCENYKKRQHIFRLRTANLGEYLFQTSDDNEVQQWIDTINYVAAAFSSPALPAPASNQSNLFHRPLLPSAPTIFSIVQQLRIHEEKEREIAEQLEKLMKEAPPLKAKGSAVQEFFFKERYLYHERERYATYAKILRNRLSTIPLSQSTSIRIDNLEVLQIMVPYLKGGNKEGRLARDADSLQSENDKFRIESDELESNADRCSYKEAIIHSPCKAFIKTNSNC</sequence>
<dbReference type="InterPro" id="IPR001605">
    <property type="entry name" value="PH_dom-spectrin-type"/>
</dbReference>
<reference evidence="7 9" key="2">
    <citation type="submission" date="2018-11" db="EMBL/GenBank/DDBJ databases">
        <authorList>
            <consortium name="Pathogen Informatics"/>
        </authorList>
    </citation>
    <scope>NUCLEOTIDE SEQUENCE [LARGE SCALE GENOMIC DNA]</scope>
</reference>
<evidence type="ECO:0000313" key="8">
    <source>
        <dbReference type="Proteomes" id="UP000038040"/>
    </source>
</evidence>
<dbReference type="PROSITE" id="PS50003">
    <property type="entry name" value="PH_DOMAIN"/>
    <property type="match status" value="1"/>
</dbReference>
<dbReference type="PRINTS" id="PR00683">
    <property type="entry name" value="SPECTRINPH"/>
</dbReference>
<dbReference type="SMART" id="SM00233">
    <property type="entry name" value="PH"/>
    <property type="match status" value="1"/>
</dbReference>
<reference evidence="10" key="1">
    <citation type="submission" date="2017-02" db="UniProtKB">
        <authorList>
            <consortium name="WormBaseParasite"/>
        </authorList>
    </citation>
    <scope>IDENTIFICATION</scope>
</reference>
<dbReference type="PROSITE" id="PS50190">
    <property type="entry name" value="SEC7"/>
    <property type="match status" value="1"/>
</dbReference>
<keyword evidence="9" id="KW-1185">Reference proteome</keyword>
<dbReference type="CDD" id="cd13295">
    <property type="entry name" value="PH_EFA6"/>
    <property type="match status" value="1"/>
</dbReference>
<accession>A0A0N4UC56</accession>
<dbReference type="SMART" id="SM00222">
    <property type="entry name" value="Sec7"/>
    <property type="match status" value="1"/>
</dbReference>
<dbReference type="InterPro" id="IPR011993">
    <property type="entry name" value="PH-like_dom_sf"/>
</dbReference>
<feature type="domain" description="PH" evidence="5">
    <location>
        <begin position="413"/>
        <end position="516"/>
    </location>
</feature>
<evidence type="ECO:0000259" key="5">
    <source>
        <dbReference type="PROSITE" id="PS50003"/>
    </source>
</evidence>
<feature type="region of interest" description="Disordered" evidence="4">
    <location>
        <begin position="148"/>
        <end position="169"/>
    </location>
</feature>
<dbReference type="PANTHER" id="PTHR10663:SF376">
    <property type="entry name" value="PH AND SEC7 DOMAIN-CONTAINING PROTEIN"/>
    <property type="match status" value="1"/>
</dbReference>